<comment type="caution">
    <text evidence="1">The sequence shown here is derived from an EMBL/GenBank/DDBJ whole genome shotgun (WGS) entry which is preliminary data.</text>
</comment>
<accession>A0AAX6BDK9</accession>
<dbReference type="RefSeq" id="WP_205663792.1">
    <property type="nucleotide sequence ID" value="NZ_BSYK01000001.1"/>
</dbReference>
<dbReference type="Proteomes" id="UP001165240">
    <property type="component" value="Unassembled WGS sequence"/>
</dbReference>
<evidence type="ECO:0000313" key="2">
    <source>
        <dbReference type="Proteomes" id="UP001165240"/>
    </source>
</evidence>
<protein>
    <submittedName>
        <fullName evidence="1">Uncharacterized protein</fullName>
    </submittedName>
</protein>
<gene>
    <name evidence="1" type="ORF">ShirakiTB12_02830</name>
</gene>
<organism evidence="1 2">
    <name type="scientific">Priestia megaterium</name>
    <name type="common">Bacillus megaterium</name>
    <dbReference type="NCBI Taxonomy" id="1404"/>
    <lineage>
        <taxon>Bacteria</taxon>
        <taxon>Bacillati</taxon>
        <taxon>Bacillota</taxon>
        <taxon>Bacilli</taxon>
        <taxon>Bacillales</taxon>
        <taxon>Bacillaceae</taxon>
        <taxon>Priestia</taxon>
    </lineage>
</organism>
<dbReference type="AlphaFoldDB" id="A0AAX6BDK9"/>
<reference evidence="1" key="1">
    <citation type="journal article" date="2024" name="Appl Microbiol">
        <title>Effect of kuratsuki Bacillus and Priestia on Taste of Sake.</title>
        <authorList>
            <person name="Kobayashi K."/>
            <person name="Nishida H."/>
        </authorList>
    </citation>
    <scope>NUCLEOTIDE SEQUENCE</scope>
    <source>
        <strain evidence="1">B-12</strain>
    </source>
</reference>
<dbReference type="EMBL" id="BSYK01000001">
    <property type="protein sequence ID" value="GMG71815.1"/>
    <property type="molecule type" value="Genomic_DNA"/>
</dbReference>
<evidence type="ECO:0000313" key="1">
    <source>
        <dbReference type="EMBL" id="GMG71815.1"/>
    </source>
</evidence>
<proteinExistence type="predicted"/>
<name>A0AAX6BDK9_PRIMG</name>
<sequence length="58" mass="6614">MATTKKKKYKLKDPTTQFAEIYSEGSFSLAGEQEKELPKNPSHEILKRIEAGFIVEVK</sequence>